<gene>
    <name evidence="10" type="ORF">SAMN02745120_0024</name>
</gene>
<comment type="similarity">
    <text evidence="2 8">Belongs to the PHP hydrolase family. HisK subfamily.</text>
</comment>
<sequence>MIKRDYHIHTAYSDDCIIPMETMVLSAIEKGMEEIALTDHVDYDYPDRDLPFVVNYDLYSQDYYALKEKYQDKINILFGVEIGLQPHLGSKIEELLAKYPFDFAIGSIHTVKRHDIYARRFWDNKSKVKGYTEYFEDVLECAKMHSCYRVFGHLDYVNRYGGFDDKTLYYKDYADIIDEILKTIIKGERGIEINTSGYRYGLNQTHPQRDILKRYKELGGEIITLGSDSHKDEHISADFDIAEQMLKDLGIHYLTKFSKLKPEMYKIGD</sequence>
<dbReference type="InterPro" id="IPR016195">
    <property type="entry name" value="Pol/histidinol_Pase-like"/>
</dbReference>
<dbReference type="UniPathway" id="UPA00031">
    <property type="reaction ID" value="UER00013"/>
</dbReference>
<evidence type="ECO:0000256" key="6">
    <source>
        <dbReference type="ARBA" id="ARBA00023102"/>
    </source>
</evidence>
<evidence type="ECO:0000256" key="4">
    <source>
        <dbReference type="ARBA" id="ARBA00022605"/>
    </source>
</evidence>
<dbReference type="SMART" id="SM00481">
    <property type="entry name" value="POLIIIAc"/>
    <property type="match status" value="1"/>
</dbReference>
<dbReference type="Pfam" id="PF02811">
    <property type="entry name" value="PHP"/>
    <property type="match status" value="1"/>
</dbReference>
<evidence type="ECO:0000256" key="7">
    <source>
        <dbReference type="ARBA" id="ARBA00049158"/>
    </source>
</evidence>
<evidence type="ECO:0000256" key="3">
    <source>
        <dbReference type="ARBA" id="ARBA00013085"/>
    </source>
</evidence>
<dbReference type="GO" id="GO:0005737">
    <property type="term" value="C:cytoplasm"/>
    <property type="evidence" value="ECO:0007669"/>
    <property type="project" value="TreeGrafter"/>
</dbReference>
<proteinExistence type="inferred from homology"/>
<protein>
    <recommendedName>
        <fullName evidence="3 8">Histidinol-phosphatase</fullName>
        <shortName evidence="8">HolPase</shortName>
        <ecNumber evidence="3 8">3.1.3.15</ecNumber>
    </recommendedName>
</protein>
<dbReference type="SUPFAM" id="SSF89550">
    <property type="entry name" value="PHP domain-like"/>
    <property type="match status" value="1"/>
</dbReference>
<accession>A0A1T5DJX9</accession>
<dbReference type="EMBL" id="FUYN01000010">
    <property type="protein sequence ID" value="SKB71891.1"/>
    <property type="molecule type" value="Genomic_DNA"/>
</dbReference>
<dbReference type="NCBIfam" id="TIGR01856">
    <property type="entry name" value="hisJ_fam"/>
    <property type="match status" value="1"/>
</dbReference>
<dbReference type="GO" id="GO:0000105">
    <property type="term" value="P:L-histidine biosynthetic process"/>
    <property type="evidence" value="ECO:0007669"/>
    <property type="project" value="UniProtKB-UniRule"/>
</dbReference>
<evidence type="ECO:0000313" key="10">
    <source>
        <dbReference type="EMBL" id="SKB71891.1"/>
    </source>
</evidence>
<dbReference type="PANTHER" id="PTHR21039:SF0">
    <property type="entry name" value="HISTIDINOL-PHOSPHATASE"/>
    <property type="match status" value="1"/>
</dbReference>
<organism evidence="10 11">
    <name type="scientific">Acetoanaerobium noterae</name>
    <dbReference type="NCBI Taxonomy" id="745369"/>
    <lineage>
        <taxon>Bacteria</taxon>
        <taxon>Bacillati</taxon>
        <taxon>Bacillota</taxon>
        <taxon>Clostridia</taxon>
        <taxon>Peptostreptococcales</taxon>
        <taxon>Filifactoraceae</taxon>
        <taxon>Acetoanaerobium</taxon>
    </lineage>
</organism>
<dbReference type="RefSeq" id="WP_159446485.1">
    <property type="nucleotide sequence ID" value="NZ_DAMCMJ010000015.1"/>
</dbReference>
<keyword evidence="11" id="KW-1185">Reference proteome</keyword>
<keyword evidence="6 8" id="KW-0368">Histidine biosynthesis</keyword>
<name>A0A1T5DJX9_9FIRM</name>
<comment type="pathway">
    <text evidence="1 8">Amino-acid biosynthesis; L-histidine biosynthesis; L-histidine from 5-phospho-alpha-D-ribose 1-diphosphate: step 8/9.</text>
</comment>
<keyword evidence="5 8" id="KW-0378">Hydrolase</keyword>
<evidence type="ECO:0000313" key="11">
    <source>
        <dbReference type="Proteomes" id="UP000243406"/>
    </source>
</evidence>
<dbReference type="EC" id="3.1.3.15" evidence="3 8"/>
<dbReference type="PANTHER" id="PTHR21039">
    <property type="entry name" value="HISTIDINOL PHOSPHATASE-RELATED"/>
    <property type="match status" value="1"/>
</dbReference>
<dbReference type="OrthoDB" id="9775255at2"/>
<dbReference type="InterPro" id="IPR004013">
    <property type="entry name" value="PHP_dom"/>
</dbReference>
<comment type="catalytic activity">
    <reaction evidence="7 8">
        <text>L-histidinol phosphate + H2O = L-histidinol + phosphate</text>
        <dbReference type="Rhea" id="RHEA:14465"/>
        <dbReference type="ChEBI" id="CHEBI:15377"/>
        <dbReference type="ChEBI" id="CHEBI:43474"/>
        <dbReference type="ChEBI" id="CHEBI:57699"/>
        <dbReference type="ChEBI" id="CHEBI:57980"/>
        <dbReference type="EC" id="3.1.3.15"/>
    </reaction>
</comment>
<reference evidence="11" key="1">
    <citation type="submission" date="2017-02" db="EMBL/GenBank/DDBJ databases">
        <authorList>
            <person name="Varghese N."/>
            <person name="Submissions S."/>
        </authorList>
    </citation>
    <scope>NUCLEOTIDE SEQUENCE [LARGE SCALE GENOMIC DNA]</scope>
    <source>
        <strain evidence="11">ATCC 35199</strain>
    </source>
</reference>
<keyword evidence="4 8" id="KW-0028">Amino-acid biosynthesis</keyword>
<evidence type="ECO:0000256" key="8">
    <source>
        <dbReference type="RuleBase" id="RU366003"/>
    </source>
</evidence>
<dbReference type="Gene3D" id="3.20.20.140">
    <property type="entry name" value="Metal-dependent hydrolases"/>
    <property type="match status" value="1"/>
</dbReference>
<evidence type="ECO:0000256" key="1">
    <source>
        <dbReference type="ARBA" id="ARBA00004970"/>
    </source>
</evidence>
<dbReference type="Proteomes" id="UP000243406">
    <property type="component" value="Unassembled WGS sequence"/>
</dbReference>
<evidence type="ECO:0000259" key="9">
    <source>
        <dbReference type="SMART" id="SM00481"/>
    </source>
</evidence>
<dbReference type="AlphaFoldDB" id="A0A1T5DJX9"/>
<evidence type="ECO:0000256" key="2">
    <source>
        <dbReference type="ARBA" id="ARBA00009152"/>
    </source>
</evidence>
<evidence type="ECO:0000256" key="5">
    <source>
        <dbReference type="ARBA" id="ARBA00022801"/>
    </source>
</evidence>
<dbReference type="InterPro" id="IPR010140">
    <property type="entry name" value="Histidinol_P_phosphatase_HisJ"/>
</dbReference>
<dbReference type="InterPro" id="IPR003141">
    <property type="entry name" value="Pol/His_phosphatase_N"/>
</dbReference>
<feature type="domain" description="Polymerase/histidinol phosphatase N-terminal" evidence="9">
    <location>
        <begin position="4"/>
        <end position="86"/>
    </location>
</feature>
<dbReference type="GO" id="GO:0004401">
    <property type="term" value="F:histidinol-phosphatase activity"/>
    <property type="evidence" value="ECO:0007669"/>
    <property type="project" value="UniProtKB-UniRule"/>
</dbReference>